<reference evidence="5 6" key="1">
    <citation type="submission" date="2014-08" db="EMBL/GenBank/DDBJ databases">
        <authorList>
            <person name="Wibberg D."/>
        </authorList>
    </citation>
    <scope>NUCLEOTIDE SEQUENCE [LARGE SCALE GENOMIC DNA]</scope>
    <source>
        <strain evidence="6">ING2-E5B</strain>
    </source>
</reference>
<accession>A0A098BY20</accession>
<dbReference type="Proteomes" id="UP000032417">
    <property type="component" value="Chromosome 1"/>
</dbReference>
<dbReference type="PANTHER" id="PTHR33867">
    <property type="entry name" value="RIBOSOME MATURATION FACTOR RIMP"/>
    <property type="match status" value="1"/>
</dbReference>
<dbReference type="KEGG" id="pbt:ING2E5B_0292"/>
<dbReference type="GO" id="GO:0000028">
    <property type="term" value="P:ribosomal small subunit assembly"/>
    <property type="evidence" value="ECO:0007669"/>
    <property type="project" value="TreeGrafter"/>
</dbReference>
<dbReference type="NCBIfam" id="NF002531">
    <property type="entry name" value="PRK02001.1"/>
    <property type="match status" value="1"/>
</dbReference>
<dbReference type="PATRIC" id="fig|1562970.3.peg.288"/>
<evidence type="ECO:0000313" key="5">
    <source>
        <dbReference type="EMBL" id="CEA15061.1"/>
    </source>
</evidence>
<evidence type="ECO:0000256" key="3">
    <source>
        <dbReference type="HAMAP-Rule" id="MF_01077"/>
    </source>
</evidence>
<keyword evidence="6" id="KW-1185">Reference proteome</keyword>
<dbReference type="GO" id="GO:0005829">
    <property type="term" value="C:cytosol"/>
    <property type="evidence" value="ECO:0007669"/>
    <property type="project" value="TreeGrafter"/>
</dbReference>
<dbReference type="InterPro" id="IPR003728">
    <property type="entry name" value="Ribosome_maturation_RimP"/>
</dbReference>
<dbReference type="HAMAP" id="MF_01077">
    <property type="entry name" value="RimP"/>
    <property type="match status" value="1"/>
</dbReference>
<keyword evidence="2 3" id="KW-0690">Ribosome biogenesis</keyword>
<name>A0A098BY20_9BACT</name>
<evidence type="ECO:0000313" key="6">
    <source>
        <dbReference type="Proteomes" id="UP000032417"/>
    </source>
</evidence>
<proteinExistence type="inferred from homology"/>
<dbReference type="STRING" id="1562970.ING2E5B_0292"/>
<protein>
    <recommendedName>
        <fullName evidence="3">Ribosome maturation factor RimP</fullName>
    </recommendedName>
</protein>
<comment type="similarity">
    <text evidence="3">Belongs to the RimP family.</text>
</comment>
<comment type="function">
    <text evidence="3">Required for maturation of 30S ribosomal subunits.</text>
</comment>
<evidence type="ECO:0000256" key="2">
    <source>
        <dbReference type="ARBA" id="ARBA00022517"/>
    </source>
</evidence>
<keyword evidence="1 3" id="KW-0963">Cytoplasm</keyword>
<gene>
    <name evidence="3" type="primary">rimP</name>
    <name evidence="5" type="ORF">ING2E5B_0292</name>
</gene>
<dbReference type="Gene3D" id="3.30.300.70">
    <property type="entry name" value="RimP-like superfamily, N-terminal"/>
    <property type="match status" value="1"/>
</dbReference>
<dbReference type="Pfam" id="PF02576">
    <property type="entry name" value="RimP_N"/>
    <property type="match status" value="1"/>
</dbReference>
<dbReference type="SUPFAM" id="SSF75420">
    <property type="entry name" value="YhbC-like, N-terminal domain"/>
    <property type="match status" value="1"/>
</dbReference>
<dbReference type="InterPro" id="IPR035956">
    <property type="entry name" value="RimP_N_sf"/>
</dbReference>
<organism evidence="5 6">
    <name type="scientific">Fermentimonas caenicola</name>
    <dbReference type="NCBI Taxonomy" id="1562970"/>
    <lineage>
        <taxon>Bacteria</taxon>
        <taxon>Pseudomonadati</taxon>
        <taxon>Bacteroidota</taxon>
        <taxon>Bacteroidia</taxon>
        <taxon>Bacteroidales</taxon>
        <taxon>Dysgonomonadaceae</taxon>
        <taxon>Fermentimonas</taxon>
    </lineage>
</organism>
<feature type="domain" description="Ribosome maturation factor RimP N-terminal" evidence="4">
    <location>
        <begin position="40"/>
        <end position="93"/>
    </location>
</feature>
<evidence type="ECO:0000259" key="4">
    <source>
        <dbReference type="Pfam" id="PF02576"/>
    </source>
</evidence>
<dbReference type="GO" id="GO:0006412">
    <property type="term" value="P:translation"/>
    <property type="evidence" value="ECO:0007669"/>
    <property type="project" value="TreeGrafter"/>
</dbReference>
<dbReference type="EMBL" id="LN515532">
    <property type="protein sequence ID" value="CEA15061.1"/>
    <property type="molecule type" value="Genomic_DNA"/>
</dbReference>
<evidence type="ECO:0000256" key="1">
    <source>
        <dbReference type="ARBA" id="ARBA00022490"/>
    </source>
</evidence>
<dbReference type="HOGENOM" id="CLU_070525_3_1_10"/>
<dbReference type="AlphaFoldDB" id="A0A098BY20"/>
<dbReference type="PANTHER" id="PTHR33867:SF1">
    <property type="entry name" value="RIBOSOME MATURATION FACTOR RIMP"/>
    <property type="match status" value="1"/>
</dbReference>
<comment type="subcellular location">
    <subcellularLocation>
        <location evidence="3">Cytoplasm</location>
    </subcellularLocation>
</comment>
<dbReference type="InterPro" id="IPR028989">
    <property type="entry name" value="RimP_N"/>
</dbReference>
<sequence>MRGSRKNGFLFYSIHTKFMVDKKELVNIVEEYLKDSSNYLVDVILGTGNSITVEIDNDNGVDIDDCVALSRDIESKLDRESEDFELTVTSAGLTSPFKTIRQYKKYENKEIEVVDKKGVKLAGVLKSSDDNGFTITVIKKVKPEGAKRKMEIEEDIHYKFDEVKYTKYLLRF</sequence>